<protein>
    <submittedName>
        <fullName evidence="2">Uncharacterized protein</fullName>
    </submittedName>
</protein>
<evidence type="ECO:0000313" key="2">
    <source>
        <dbReference type="EMBL" id="RRT58313.1"/>
    </source>
</evidence>
<feature type="compositionally biased region" description="Polar residues" evidence="1">
    <location>
        <begin position="186"/>
        <end position="201"/>
    </location>
</feature>
<dbReference type="Proteomes" id="UP000287651">
    <property type="component" value="Unassembled WGS sequence"/>
</dbReference>
<reference evidence="2 3" key="1">
    <citation type="journal article" date="2014" name="Agronomy (Basel)">
        <title>A Draft Genome Sequence for Ensete ventricosum, the Drought-Tolerant Tree Against Hunger.</title>
        <authorList>
            <person name="Harrison J."/>
            <person name="Moore K.A."/>
            <person name="Paszkiewicz K."/>
            <person name="Jones T."/>
            <person name="Grant M."/>
            <person name="Ambacheew D."/>
            <person name="Muzemil S."/>
            <person name="Studholme D.J."/>
        </authorList>
    </citation>
    <scope>NUCLEOTIDE SEQUENCE [LARGE SCALE GENOMIC DNA]</scope>
</reference>
<dbReference type="EMBL" id="AMZH03008748">
    <property type="protein sequence ID" value="RRT58313.1"/>
    <property type="molecule type" value="Genomic_DNA"/>
</dbReference>
<dbReference type="PANTHER" id="PTHR47531">
    <property type="entry name" value="RING/U-BOX SUPERFAMILY PROTEIN"/>
    <property type="match status" value="1"/>
</dbReference>
<accession>A0A426Z2X8</accession>
<feature type="region of interest" description="Disordered" evidence="1">
    <location>
        <begin position="168"/>
        <end position="201"/>
    </location>
</feature>
<sequence length="251" mass="27440">MSISYHFWVQKIEENGRPKHTVCAEVASKSNEGNDDGCDKVELACHGKLPCSHSSDSDQCGGDNEGIEQIGLVPSSNSATNAVADGSSNTSVRSCSRLNFVPDDINFRLNRAVSLGSSERFGPEEPLEGSIRFSRTLSVGRLRNRVLRRTPFSDGLFGPALLEDRPMWSSEQASGRQTSGGAGRAPSSSQRTSGLLSDSSSNVPYQIARSMDTNDDDASDTQRRVGNHDVFEHRSAFLERRRRIRSQVGQF</sequence>
<dbReference type="PANTHER" id="PTHR47531:SF2">
    <property type="entry name" value="RING_U-BOX SUPERFAMILY PROTEIN"/>
    <property type="match status" value="1"/>
</dbReference>
<name>A0A426Z2X8_ENSVE</name>
<organism evidence="2 3">
    <name type="scientific">Ensete ventricosum</name>
    <name type="common">Abyssinian banana</name>
    <name type="synonym">Musa ensete</name>
    <dbReference type="NCBI Taxonomy" id="4639"/>
    <lineage>
        <taxon>Eukaryota</taxon>
        <taxon>Viridiplantae</taxon>
        <taxon>Streptophyta</taxon>
        <taxon>Embryophyta</taxon>
        <taxon>Tracheophyta</taxon>
        <taxon>Spermatophyta</taxon>
        <taxon>Magnoliopsida</taxon>
        <taxon>Liliopsida</taxon>
        <taxon>Zingiberales</taxon>
        <taxon>Musaceae</taxon>
        <taxon>Ensete</taxon>
    </lineage>
</organism>
<dbReference type="AlphaFoldDB" id="A0A426Z2X8"/>
<evidence type="ECO:0000313" key="3">
    <source>
        <dbReference type="Proteomes" id="UP000287651"/>
    </source>
</evidence>
<evidence type="ECO:0000256" key="1">
    <source>
        <dbReference type="SAM" id="MobiDB-lite"/>
    </source>
</evidence>
<comment type="caution">
    <text evidence="2">The sequence shown here is derived from an EMBL/GenBank/DDBJ whole genome shotgun (WGS) entry which is preliminary data.</text>
</comment>
<proteinExistence type="predicted"/>
<gene>
    <name evidence="2" type="ORF">B296_00046695</name>
</gene>